<keyword evidence="2" id="KW-1185">Reference proteome</keyword>
<evidence type="ECO:0000313" key="1">
    <source>
        <dbReference type="EMBL" id="TYZ05894.1"/>
    </source>
</evidence>
<protein>
    <submittedName>
        <fullName evidence="1">Uncharacterized protein</fullName>
    </submittedName>
</protein>
<evidence type="ECO:0000313" key="2">
    <source>
        <dbReference type="Proteomes" id="UP000322791"/>
    </source>
</evidence>
<accession>A0A5D6UTW7</accession>
<sequence length="136" mass="15250">MLGFYTVPNFSRRTLLPMPTTYPFLVADLAERAEPGRQERILVNLSNMEDYYNVFEKYGFSGSGASWAEHIETILEEYAPALLEHLELAGEGEIFLAFTDGPAATEQFLALIQPIFGDLGSLNKYLSQADPADFFE</sequence>
<dbReference type="Pfam" id="PF15595">
    <property type="entry name" value="Imm51"/>
    <property type="match status" value="1"/>
</dbReference>
<dbReference type="EMBL" id="VTHL01000034">
    <property type="protein sequence ID" value="TYZ05894.1"/>
    <property type="molecule type" value="Genomic_DNA"/>
</dbReference>
<comment type="caution">
    <text evidence="1">The sequence shown here is derived from an EMBL/GenBank/DDBJ whole genome shotgun (WGS) entry which is preliminary data.</text>
</comment>
<name>A0A5D6UTW7_9BACT</name>
<dbReference type="AlphaFoldDB" id="A0A5D6UTW7"/>
<reference evidence="1 2" key="1">
    <citation type="submission" date="2019-08" db="EMBL/GenBank/DDBJ databases">
        <authorList>
            <person name="Seo M.-J."/>
        </authorList>
    </citation>
    <scope>NUCLEOTIDE SEQUENCE [LARGE SCALE GENOMIC DNA]</scope>
    <source>
        <strain evidence="1 2">KIGAM108</strain>
    </source>
</reference>
<proteinExistence type="predicted"/>
<organism evidence="1 2">
    <name type="scientific">Hymenobacter lutimineralis</name>
    <dbReference type="NCBI Taxonomy" id="2606448"/>
    <lineage>
        <taxon>Bacteria</taxon>
        <taxon>Pseudomonadati</taxon>
        <taxon>Bacteroidota</taxon>
        <taxon>Cytophagia</taxon>
        <taxon>Cytophagales</taxon>
        <taxon>Hymenobacteraceae</taxon>
        <taxon>Hymenobacter</taxon>
    </lineage>
</organism>
<gene>
    <name evidence="1" type="ORF">FY528_20305</name>
</gene>
<dbReference type="Proteomes" id="UP000322791">
    <property type="component" value="Unassembled WGS sequence"/>
</dbReference>
<dbReference type="InterPro" id="IPR028956">
    <property type="entry name" value="Imm51"/>
</dbReference>